<keyword evidence="8" id="KW-0418">Kinase</keyword>
<evidence type="ECO:0000256" key="11">
    <source>
        <dbReference type="ARBA" id="ARBA00023012"/>
    </source>
</evidence>
<evidence type="ECO:0000256" key="9">
    <source>
        <dbReference type="ARBA" id="ARBA00022840"/>
    </source>
</evidence>
<dbReference type="SUPFAM" id="SSF55781">
    <property type="entry name" value="GAF domain-like"/>
    <property type="match status" value="1"/>
</dbReference>
<dbReference type="EMBL" id="QXQB01000005">
    <property type="protein sequence ID" value="RJX37807.1"/>
    <property type="molecule type" value="Genomic_DNA"/>
</dbReference>
<comment type="caution">
    <text evidence="15">The sequence shown here is derived from an EMBL/GenBank/DDBJ whole genome shotgun (WGS) entry which is preliminary data.</text>
</comment>
<dbReference type="Pfam" id="PF13493">
    <property type="entry name" value="DUF4118"/>
    <property type="match status" value="1"/>
</dbReference>
<dbReference type="OrthoDB" id="9806130at2"/>
<name>A0A3A6PBI4_9BACL</name>
<dbReference type="PRINTS" id="PR00344">
    <property type="entry name" value="BCTRLSENSOR"/>
</dbReference>
<evidence type="ECO:0000256" key="10">
    <source>
        <dbReference type="ARBA" id="ARBA00022989"/>
    </source>
</evidence>
<dbReference type="Gene3D" id="3.30.565.10">
    <property type="entry name" value="Histidine kinase-like ATPase, C-terminal domain"/>
    <property type="match status" value="1"/>
</dbReference>
<dbReference type="EC" id="2.7.13.3" evidence="3"/>
<dbReference type="InterPro" id="IPR036890">
    <property type="entry name" value="HATPase_C_sf"/>
</dbReference>
<evidence type="ECO:0000313" key="15">
    <source>
        <dbReference type="EMBL" id="RJX37807.1"/>
    </source>
</evidence>
<dbReference type="SUPFAM" id="SSF47384">
    <property type="entry name" value="Homodimeric domain of signal transducing histidine kinase"/>
    <property type="match status" value="1"/>
</dbReference>
<dbReference type="InterPro" id="IPR005467">
    <property type="entry name" value="His_kinase_dom"/>
</dbReference>
<dbReference type="Gene3D" id="1.10.287.130">
    <property type="match status" value="1"/>
</dbReference>
<dbReference type="PANTHER" id="PTHR45569">
    <property type="entry name" value="SENSOR PROTEIN KDPD"/>
    <property type="match status" value="1"/>
</dbReference>
<dbReference type="InterPro" id="IPR003594">
    <property type="entry name" value="HATPase_dom"/>
</dbReference>
<dbReference type="SMART" id="SM00387">
    <property type="entry name" value="HATPase_c"/>
    <property type="match status" value="1"/>
</dbReference>
<evidence type="ECO:0000256" key="7">
    <source>
        <dbReference type="ARBA" id="ARBA00022741"/>
    </source>
</evidence>
<dbReference type="SUPFAM" id="SSF55874">
    <property type="entry name" value="ATPase domain of HSP90 chaperone/DNA topoisomerase II/histidine kinase"/>
    <property type="match status" value="1"/>
</dbReference>
<keyword evidence="6 13" id="KW-0812">Transmembrane</keyword>
<dbReference type="InterPro" id="IPR038318">
    <property type="entry name" value="KdpD_sf"/>
</dbReference>
<dbReference type="SMART" id="SM00388">
    <property type="entry name" value="HisKA"/>
    <property type="match status" value="1"/>
</dbReference>
<dbReference type="InterPro" id="IPR029016">
    <property type="entry name" value="GAF-like_dom_sf"/>
</dbReference>
<proteinExistence type="predicted"/>
<feature type="transmembrane region" description="Helical" evidence="13">
    <location>
        <begin position="42"/>
        <end position="63"/>
    </location>
</feature>
<evidence type="ECO:0000256" key="6">
    <source>
        <dbReference type="ARBA" id="ARBA00022692"/>
    </source>
</evidence>
<feature type="transmembrane region" description="Helical" evidence="13">
    <location>
        <begin position="69"/>
        <end position="90"/>
    </location>
</feature>
<dbReference type="Gene3D" id="1.20.120.620">
    <property type="entry name" value="Backbone structure of the membrane domain of e. Coli histidine kinase receptor kdpd"/>
    <property type="match status" value="1"/>
</dbReference>
<keyword evidence="9" id="KW-0067">ATP-binding</keyword>
<dbReference type="Pfam" id="PF02518">
    <property type="entry name" value="HATPase_c"/>
    <property type="match status" value="1"/>
</dbReference>
<evidence type="ECO:0000256" key="1">
    <source>
        <dbReference type="ARBA" id="ARBA00000085"/>
    </source>
</evidence>
<keyword evidence="5" id="KW-0808">Transferase</keyword>
<keyword evidence="11" id="KW-0902">Two-component regulatory system</keyword>
<dbReference type="GO" id="GO:0000155">
    <property type="term" value="F:phosphorelay sensor kinase activity"/>
    <property type="evidence" value="ECO:0007669"/>
    <property type="project" value="InterPro"/>
</dbReference>
<dbReference type="PANTHER" id="PTHR45569:SF1">
    <property type="entry name" value="SENSOR PROTEIN KDPD"/>
    <property type="match status" value="1"/>
</dbReference>
<dbReference type="AlphaFoldDB" id="A0A3A6PBI4"/>
<feature type="transmembrane region" description="Helical" evidence="13">
    <location>
        <begin position="6"/>
        <end position="30"/>
    </location>
</feature>
<dbReference type="Pfam" id="PF00512">
    <property type="entry name" value="HisKA"/>
    <property type="match status" value="1"/>
</dbReference>
<protein>
    <recommendedName>
        <fullName evidence="3">histidine kinase</fullName>
        <ecNumber evidence="3">2.7.13.3</ecNumber>
    </recommendedName>
</protein>
<dbReference type="Pfam" id="PF13492">
    <property type="entry name" value="GAF_3"/>
    <property type="match status" value="1"/>
</dbReference>
<evidence type="ECO:0000313" key="16">
    <source>
        <dbReference type="Proteomes" id="UP000267798"/>
    </source>
</evidence>
<dbReference type="InterPro" id="IPR004358">
    <property type="entry name" value="Sig_transdc_His_kin-like_C"/>
</dbReference>
<evidence type="ECO:0000256" key="5">
    <source>
        <dbReference type="ARBA" id="ARBA00022679"/>
    </source>
</evidence>
<dbReference type="CDD" id="cd00075">
    <property type="entry name" value="HATPase"/>
    <property type="match status" value="1"/>
</dbReference>
<keyword evidence="7" id="KW-0547">Nucleotide-binding</keyword>
<dbReference type="InterPro" id="IPR052023">
    <property type="entry name" value="Histidine_kinase_KdpD"/>
</dbReference>
<organism evidence="15 16">
    <name type="scientific">Paenibacillus pinisoli</name>
    <dbReference type="NCBI Taxonomy" id="1276110"/>
    <lineage>
        <taxon>Bacteria</taxon>
        <taxon>Bacillati</taxon>
        <taxon>Bacillota</taxon>
        <taxon>Bacilli</taxon>
        <taxon>Bacillales</taxon>
        <taxon>Paenibacillaceae</taxon>
        <taxon>Paenibacillus</taxon>
    </lineage>
</organism>
<dbReference type="InterPro" id="IPR036097">
    <property type="entry name" value="HisK_dim/P_sf"/>
</dbReference>
<evidence type="ECO:0000256" key="3">
    <source>
        <dbReference type="ARBA" id="ARBA00012438"/>
    </source>
</evidence>
<reference evidence="15 16" key="1">
    <citation type="submission" date="2018-09" db="EMBL/GenBank/DDBJ databases">
        <title>Paenibacillus aracenensis nov. sp. isolated from a cave in southern Spain.</title>
        <authorList>
            <person name="Jurado V."/>
            <person name="Gutierrez-Patricio S."/>
            <person name="Gonzalez-Pimentel J.L."/>
            <person name="Miller A.Z."/>
            <person name="Laiz L."/>
            <person name="Saiz-Jimenez C."/>
        </authorList>
    </citation>
    <scope>NUCLEOTIDE SEQUENCE [LARGE SCALE GENOMIC DNA]</scope>
    <source>
        <strain evidence="15 16">JCM 19203</strain>
    </source>
</reference>
<dbReference type="Gene3D" id="3.30.450.40">
    <property type="match status" value="1"/>
</dbReference>
<dbReference type="PROSITE" id="PS50109">
    <property type="entry name" value="HIS_KIN"/>
    <property type="match status" value="1"/>
</dbReference>
<dbReference type="InterPro" id="IPR025201">
    <property type="entry name" value="KdpD_TM"/>
</dbReference>
<dbReference type="InterPro" id="IPR003661">
    <property type="entry name" value="HisK_dim/P_dom"/>
</dbReference>
<dbReference type="GO" id="GO:0005524">
    <property type="term" value="F:ATP binding"/>
    <property type="evidence" value="ECO:0007669"/>
    <property type="project" value="UniProtKB-KW"/>
</dbReference>
<keyword evidence="4" id="KW-0597">Phosphoprotein</keyword>
<keyword evidence="16" id="KW-1185">Reference proteome</keyword>
<comment type="catalytic activity">
    <reaction evidence="1">
        <text>ATP + protein L-histidine = ADP + protein N-phospho-L-histidine.</text>
        <dbReference type="EC" id="2.7.13.3"/>
    </reaction>
</comment>
<keyword evidence="10 13" id="KW-1133">Transmembrane helix</keyword>
<dbReference type="FunFam" id="3.30.565.10:FF:000006">
    <property type="entry name" value="Sensor histidine kinase WalK"/>
    <property type="match status" value="1"/>
</dbReference>
<evidence type="ECO:0000256" key="12">
    <source>
        <dbReference type="ARBA" id="ARBA00023136"/>
    </source>
</evidence>
<evidence type="ECO:0000256" key="4">
    <source>
        <dbReference type="ARBA" id="ARBA00022553"/>
    </source>
</evidence>
<evidence type="ECO:0000256" key="8">
    <source>
        <dbReference type="ARBA" id="ARBA00022777"/>
    </source>
</evidence>
<evidence type="ECO:0000259" key="14">
    <source>
        <dbReference type="PROSITE" id="PS50109"/>
    </source>
</evidence>
<feature type="domain" description="Histidine kinase" evidence="14">
    <location>
        <begin position="267"/>
        <end position="482"/>
    </location>
</feature>
<evidence type="ECO:0000256" key="2">
    <source>
        <dbReference type="ARBA" id="ARBA00004651"/>
    </source>
</evidence>
<dbReference type="Proteomes" id="UP000267798">
    <property type="component" value="Unassembled WGS sequence"/>
</dbReference>
<evidence type="ECO:0000256" key="13">
    <source>
        <dbReference type="SAM" id="Phobius"/>
    </source>
</evidence>
<sequence>MGIMTAIFYSIGLSLDLVNIALLFLVPVLLSSVLWNMGSAVYAAALGSLCFDFFFVSPVLSFAVEDLRYLISFGVYLAVAILTASLSARLKRQLQYSKQKEAHTAALYELSRQISDMTDVPSLLKNILSHVSRVSGTDIAIYLPDHKNQLALFQGSDSQEKWGHGEAEKAMAKLAFDYGEAVGYGSRTLREAPGYYLPLRTESRVLGVLGVHLEKLKRGLTMEQQNMLEAICGLAASAIDRVKLADEARIAQLSAESERLRAAILDSVSHELRTPLAAIIGSATGLMENDPIFTPEDRSELLLTIREGALRMNRLVMNLLNMAKLESGMPHLRKNWCDAEDLIGVALAQMKDFQQHRVIQVQLPDHTPLLVGDETLLEQVFVNVISNAIKYSPDHSEIRIHVHVHPSSLDIVVADQGIGLDNEEYERIFEKFYRSQATKHVTGTGLGLAICKSIMELHGGSIKGSRNSPRGTIMTLSFPLQSYSNQNILNS</sequence>
<dbReference type="InterPro" id="IPR003018">
    <property type="entry name" value="GAF"/>
</dbReference>
<comment type="subcellular location">
    <subcellularLocation>
        <location evidence="2">Cell membrane</location>
        <topology evidence="2">Multi-pass membrane protein</topology>
    </subcellularLocation>
</comment>
<dbReference type="CDD" id="cd00082">
    <property type="entry name" value="HisKA"/>
    <property type="match status" value="1"/>
</dbReference>
<keyword evidence="12 13" id="KW-0472">Membrane</keyword>
<accession>A0A3A6PBI4</accession>
<gene>
    <name evidence="15" type="ORF">D3P09_21005</name>
</gene>
<dbReference type="GO" id="GO:0005886">
    <property type="term" value="C:plasma membrane"/>
    <property type="evidence" value="ECO:0007669"/>
    <property type="project" value="UniProtKB-SubCell"/>
</dbReference>